<dbReference type="EMBL" id="HACA01021199">
    <property type="protein sequence ID" value="CDW38560.1"/>
    <property type="molecule type" value="Transcribed_RNA"/>
</dbReference>
<name>A0A0K2UKF0_LEPSM</name>
<evidence type="ECO:0000313" key="1">
    <source>
        <dbReference type="EMBL" id="CDW38560.1"/>
    </source>
</evidence>
<protein>
    <submittedName>
        <fullName evidence="1">Putative LOC101740044 [Bombyx mori]</fullName>
    </submittedName>
</protein>
<reference evidence="1" key="1">
    <citation type="submission" date="2014-05" db="EMBL/GenBank/DDBJ databases">
        <authorList>
            <person name="Chronopoulou M."/>
        </authorList>
    </citation>
    <scope>NUCLEOTIDE SEQUENCE</scope>
    <source>
        <tissue evidence="1">Whole organism</tissue>
    </source>
</reference>
<dbReference type="AlphaFoldDB" id="A0A0K2UKF0"/>
<organism evidence="1">
    <name type="scientific">Lepeophtheirus salmonis</name>
    <name type="common">Salmon louse</name>
    <name type="synonym">Caligus salmonis</name>
    <dbReference type="NCBI Taxonomy" id="72036"/>
    <lineage>
        <taxon>Eukaryota</taxon>
        <taxon>Metazoa</taxon>
        <taxon>Ecdysozoa</taxon>
        <taxon>Arthropoda</taxon>
        <taxon>Crustacea</taxon>
        <taxon>Multicrustacea</taxon>
        <taxon>Hexanauplia</taxon>
        <taxon>Copepoda</taxon>
        <taxon>Siphonostomatoida</taxon>
        <taxon>Caligidae</taxon>
        <taxon>Lepeophtheirus</taxon>
    </lineage>
</organism>
<proteinExistence type="predicted"/>
<accession>A0A0K2UKF0</accession>
<sequence length="51" mass="5692">MYTVQIDIESSINKRPLLFLSCDTRDLKPITPSHVCISRPLGILGDFGAKM</sequence>